<protein>
    <recommendedName>
        <fullName evidence="5">RING-type domain-containing protein</fullName>
    </recommendedName>
</protein>
<evidence type="ECO:0000259" key="5">
    <source>
        <dbReference type="PROSITE" id="PS50089"/>
    </source>
</evidence>
<dbReference type="GO" id="GO:0008270">
    <property type="term" value="F:zinc ion binding"/>
    <property type="evidence" value="ECO:0007669"/>
    <property type="project" value="UniProtKB-KW"/>
</dbReference>
<dbReference type="AlphaFoldDB" id="A0AAN8WKD6"/>
<dbReference type="SMART" id="SM00184">
    <property type="entry name" value="RING"/>
    <property type="match status" value="1"/>
</dbReference>
<keyword evidence="2 4" id="KW-0863">Zinc-finger</keyword>
<dbReference type="GO" id="GO:0016567">
    <property type="term" value="P:protein ubiquitination"/>
    <property type="evidence" value="ECO:0007669"/>
    <property type="project" value="TreeGrafter"/>
</dbReference>
<keyword evidence="3" id="KW-0862">Zinc</keyword>
<dbReference type="PROSITE" id="PS00518">
    <property type="entry name" value="ZF_RING_1"/>
    <property type="match status" value="1"/>
</dbReference>
<sequence>DNHRPQECKICLEYFNTRERRPRSLPCGHTFCTRCIGDLIKNMKISCPHCRAKHVLKQATELPVSYIVEEFMAREKYVDERPISTVCQNAESLTLGERENRCYDHSIDWTVRSLNRYDSIPVTRNRNICCFSHAFRRIRGSVPNWMKVWDVNSQV</sequence>
<evidence type="ECO:0000256" key="2">
    <source>
        <dbReference type="ARBA" id="ARBA00022771"/>
    </source>
</evidence>
<name>A0AAN8WKD6_HALRR</name>
<gene>
    <name evidence="6" type="ORF">SK128_005466</name>
</gene>
<evidence type="ECO:0000256" key="3">
    <source>
        <dbReference type="ARBA" id="ARBA00022833"/>
    </source>
</evidence>
<evidence type="ECO:0000313" key="7">
    <source>
        <dbReference type="Proteomes" id="UP001381693"/>
    </source>
</evidence>
<dbReference type="InterPro" id="IPR027370">
    <property type="entry name" value="Znf-RING_euk"/>
</dbReference>
<dbReference type="PANTHER" id="PTHR22791">
    <property type="entry name" value="RING-TYPE DOMAIN-CONTAINING PROTEIN"/>
    <property type="match status" value="1"/>
</dbReference>
<dbReference type="InterPro" id="IPR001841">
    <property type="entry name" value="Znf_RING"/>
</dbReference>
<proteinExistence type="predicted"/>
<keyword evidence="7" id="KW-1185">Reference proteome</keyword>
<dbReference type="Pfam" id="PF13445">
    <property type="entry name" value="zf-RING_UBOX"/>
    <property type="match status" value="1"/>
</dbReference>
<evidence type="ECO:0000256" key="4">
    <source>
        <dbReference type="PROSITE-ProRule" id="PRU00175"/>
    </source>
</evidence>
<evidence type="ECO:0000256" key="1">
    <source>
        <dbReference type="ARBA" id="ARBA00022723"/>
    </source>
</evidence>
<dbReference type="GO" id="GO:0061630">
    <property type="term" value="F:ubiquitin protein ligase activity"/>
    <property type="evidence" value="ECO:0007669"/>
    <property type="project" value="TreeGrafter"/>
</dbReference>
<dbReference type="InterPro" id="IPR017907">
    <property type="entry name" value="Znf_RING_CS"/>
</dbReference>
<dbReference type="InterPro" id="IPR013083">
    <property type="entry name" value="Znf_RING/FYVE/PHD"/>
</dbReference>
<reference evidence="6 7" key="1">
    <citation type="submission" date="2023-11" db="EMBL/GenBank/DDBJ databases">
        <title>Halocaridina rubra genome assembly.</title>
        <authorList>
            <person name="Smith C."/>
        </authorList>
    </citation>
    <scope>NUCLEOTIDE SEQUENCE [LARGE SCALE GENOMIC DNA]</scope>
    <source>
        <strain evidence="6">EP-1</strain>
        <tissue evidence="6">Whole</tissue>
    </source>
</reference>
<evidence type="ECO:0000313" key="6">
    <source>
        <dbReference type="EMBL" id="KAK7066647.1"/>
    </source>
</evidence>
<dbReference type="Gene3D" id="3.30.40.10">
    <property type="entry name" value="Zinc/RING finger domain, C3HC4 (zinc finger)"/>
    <property type="match status" value="1"/>
</dbReference>
<comment type="caution">
    <text evidence="6">The sequence shown here is derived from an EMBL/GenBank/DDBJ whole genome shotgun (WGS) entry which is preliminary data.</text>
</comment>
<dbReference type="PROSITE" id="PS50089">
    <property type="entry name" value="ZF_RING_2"/>
    <property type="match status" value="1"/>
</dbReference>
<organism evidence="6 7">
    <name type="scientific">Halocaridina rubra</name>
    <name type="common">Hawaiian red shrimp</name>
    <dbReference type="NCBI Taxonomy" id="373956"/>
    <lineage>
        <taxon>Eukaryota</taxon>
        <taxon>Metazoa</taxon>
        <taxon>Ecdysozoa</taxon>
        <taxon>Arthropoda</taxon>
        <taxon>Crustacea</taxon>
        <taxon>Multicrustacea</taxon>
        <taxon>Malacostraca</taxon>
        <taxon>Eumalacostraca</taxon>
        <taxon>Eucarida</taxon>
        <taxon>Decapoda</taxon>
        <taxon>Pleocyemata</taxon>
        <taxon>Caridea</taxon>
        <taxon>Atyoidea</taxon>
        <taxon>Atyidae</taxon>
        <taxon>Halocaridina</taxon>
    </lineage>
</organism>
<feature type="non-terminal residue" evidence="6">
    <location>
        <position position="1"/>
    </location>
</feature>
<dbReference type="PANTHER" id="PTHR22791:SF6">
    <property type="entry name" value="RING-TYPE DOMAIN-CONTAINING PROTEIN"/>
    <property type="match status" value="1"/>
</dbReference>
<accession>A0AAN8WKD6</accession>
<dbReference type="EMBL" id="JAXCGZ010019087">
    <property type="protein sequence ID" value="KAK7066647.1"/>
    <property type="molecule type" value="Genomic_DNA"/>
</dbReference>
<feature type="domain" description="RING-type" evidence="5">
    <location>
        <begin position="8"/>
        <end position="51"/>
    </location>
</feature>
<dbReference type="Proteomes" id="UP001381693">
    <property type="component" value="Unassembled WGS sequence"/>
</dbReference>
<keyword evidence="1" id="KW-0479">Metal-binding</keyword>
<dbReference type="SUPFAM" id="SSF57850">
    <property type="entry name" value="RING/U-box"/>
    <property type="match status" value="1"/>
</dbReference>
<dbReference type="InterPro" id="IPR051435">
    <property type="entry name" value="RING_finger_E3_ubiq-ligases"/>
</dbReference>